<protein>
    <submittedName>
        <fullName evidence="1">Uncharacterized protein</fullName>
    </submittedName>
</protein>
<proteinExistence type="predicted"/>
<evidence type="ECO:0000313" key="2">
    <source>
        <dbReference type="Proteomes" id="UP000612362"/>
    </source>
</evidence>
<dbReference type="Proteomes" id="UP000612362">
    <property type="component" value="Unassembled WGS sequence"/>
</dbReference>
<reference evidence="1" key="1">
    <citation type="submission" date="2020-10" db="EMBL/GenBank/DDBJ databases">
        <title>Taxonomic study of unclassified bacteria belonging to the class Ktedonobacteria.</title>
        <authorList>
            <person name="Yabe S."/>
            <person name="Wang C.M."/>
            <person name="Zheng Y."/>
            <person name="Sakai Y."/>
            <person name="Cavaletti L."/>
            <person name="Monciardini P."/>
            <person name="Donadio S."/>
        </authorList>
    </citation>
    <scope>NUCLEOTIDE SEQUENCE</scope>
    <source>
        <strain evidence="1">SOSP1-1</strain>
    </source>
</reference>
<keyword evidence="2" id="KW-1185">Reference proteome</keyword>
<comment type="caution">
    <text evidence="1">The sequence shown here is derived from an EMBL/GenBank/DDBJ whole genome shotgun (WGS) entry which is preliminary data.</text>
</comment>
<accession>A0A8J3MVK4</accession>
<organism evidence="1 2">
    <name type="scientific">Ktedonospora formicarum</name>
    <dbReference type="NCBI Taxonomy" id="2778364"/>
    <lineage>
        <taxon>Bacteria</taxon>
        <taxon>Bacillati</taxon>
        <taxon>Chloroflexota</taxon>
        <taxon>Ktedonobacteria</taxon>
        <taxon>Ktedonobacterales</taxon>
        <taxon>Ktedonobacteraceae</taxon>
        <taxon>Ktedonospora</taxon>
    </lineage>
</organism>
<name>A0A8J3MVK4_9CHLR</name>
<dbReference type="AlphaFoldDB" id="A0A8J3MVK4"/>
<gene>
    <name evidence="1" type="ORF">KSX_85750</name>
</gene>
<sequence length="43" mass="4644">MLKTEAQLPEVQRMLGPSQLSTTGLYLTPSEEDGRAAVKRAGL</sequence>
<evidence type="ECO:0000313" key="1">
    <source>
        <dbReference type="EMBL" id="GHO50412.1"/>
    </source>
</evidence>
<dbReference type="EMBL" id="BNJF01000008">
    <property type="protein sequence ID" value="GHO50412.1"/>
    <property type="molecule type" value="Genomic_DNA"/>
</dbReference>